<keyword evidence="7" id="KW-1185">Reference proteome</keyword>
<evidence type="ECO:0000259" key="5">
    <source>
        <dbReference type="Pfam" id="PF00155"/>
    </source>
</evidence>
<evidence type="ECO:0000256" key="4">
    <source>
        <dbReference type="ARBA" id="ARBA00022898"/>
    </source>
</evidence>
<evidence type="ECO:0000256" key="1">
    <source>
        <dbReference type="ARBA" id="ARBA00007970"/>
    </source>
</evidence>
<dbReference type="PROSITE" id="PS51318">
    <property type="entry name" value="TAT"/>
    <property type="match status" value="1"/>
</dbReference>
<dbReference type="PANTHER" id="PTHR43643">
    <property type="entry name" value="HISTIDINOL-PHOSPHATE AMINOTRANSFERASE 2"/>
    <property type="match status" value="1"/>
</dbReference>
<proteinExistence type="inferred from homology"/>
<evidence type="ECO:0000313" key="6">
    <source>
        <dbReference type="EMBL" id="KAF1696429.1"/>
    </source>
</evidence>
<accession>A0ABQ6Z9U3</accession>
<dbReference type="EC" id="2.6.1.9" evidence="6"/>
<comment type="caution">
    <text evidence="6">The sequence shown here is derived from an EMBL/GenBank/DDBJ whole genome shotgun (WGS) entry which is preliminary data.</text>
</comment>
<dbReference type="Gene3D" id="3.40.640.10">
    <property type="entry name" value="Type I PLP-dependent aspartate aminotransferase-like (Major domain)"/>
    <property type="match status" value="1"/>
</dbReference>
<dbReference type="SUPFAM" id="SSF53383">
    <property type="entry name" value="PLP-dependent transferases"/>
    <property type="match status" value="1"/>
</dbReference>
<dbReference type="InterPro" id="IPR015424">
    <property type="entry name" value="PyrdxlP-dep_Trfase"/>
</dbReference>
<name>A0ABQ6Z9U3_9GAMM</name>
<dbReference type="Proteomes" id="UP000788419">
    <property type="component" value="Unassembled WGS sequence"/>
</dbReference>
<dbReference type="InterPro" id="IPR004839">
    <property type="entry name" value="Aminotransferase_I/II_large"/>
</dbReference>
<dbReference type="RefSeq" id="WP_162408734.1">
    <property type="nucleotide sequence ID" value="NZ_PDWN01000003.1"/>
</dbReference>
<keyword evidence="4" id="KW-0663">Pyridoxal phosphate</keyword>
<dbReference type="CDD" id="cd00609">
    <property type="entry name" value="AAT_like"/>
    <property type="match status" value="1"/>
</dbReference>
<dbReference type="InterPro" id="IPR050106">
    <property type="entry name" value="HistidinolP_aminotransfase"/>
</dbReference>
<organism evidence="6 7">
    <name type="scientific">Pseudoxanthomonas daejeonensis</name>
    <dbReference type="NCBI Taxonomy" id="266062"/>
    <lineage>
        <taxon>Bacteria</taxon>
        <taxon>Pseudomonadati</taxon>
        <taxon>Pseudomonadota</taxon>
        <taxon>Gammaproteobacteria</taxon>
        <taxon>Lysobacterales</taxon>
        <taxon>Lysobacteraceae</taxon>
        <taxon>Pseudoxanthomonas</taxon>
    </lineage>
</organism>
<gene>
    <name evidence="6" type="ORF">CSC65_04225</name>
</gene>
<dbReference type="GO" id="GO:0004400">
    <property type="term" value="F:histidinol-phosphate transaminase activity"/>
    <property type="evidence" value="ECO:0007669"/>
    <property type="project" value="UniProtKB-EC"/>
</dbReference>
<reference evidence="6 7" key="1">
    <citation type="submission" date="2017-10" db="EMBL/GenBank/DDBJ databases">
        <title>Whole genome sequencing of members of genus Pseudoxanthomonas.</title>
        <authorList>
            <person name="Kumar S."/>
            <person name="Bansal K."/>
            <person name="Kaur A."/>
            <person name="Patil P."/>
            <person name="Sharma S."/>
            <person name="Patil P.B."/>
        </authorList>
    </citation>
    <scope>NUCLEOTIDE SEQUENCE [LARGE SCALE GENOMIC DNA]</scope>
    <source>
        <strain evidence="6 7">DSM 17801</strain>
    </source>
</reference>
<dbReference type="NCBIfam" id="NF006580">
    <property type="entry name" value="PRK09105.1"/>
    <property type="match status" value="1"/>
</dbReference>
<evidence type="ECO:0000256" key="3">
    <source>
        <dbReference type="ARBA" id="ARBA00022679"/>
    </source>
</evidence>
<dbReference type="InterPro" id="IPR015421">
    <property type="entry name" value="PyrdxlP-dep_Trfase_major"/>
</dbReference>
<dbReference type="Gene3D" id="3.90.1150.10">
    <property type="entry name" value="Aspartate Aminotransferase, domain 1"/>
    <property type="match status" value="1"/>
</dbReference>
<feature type="domain" description="Aminotransferase class I/classII large" evidence="5">
    <location>
        <begin position="48"/>
        <end position="368"/>
    </location>
</feature>
<dbReference type="InterPro" id="IPR015422">
    <property type="entry name" value="PyrdxlP-dep_Trfase_small"/>
</dbReference>
<dbReference type="InterPro" id="IPR006311">
    <property type="entry name" value="TAT_signal"/>
</dbReference>
<evidence type="ECO:0000313" key="7">
    <source>
        <dbReference type="Proteomes" id="UP000788419"/>
    </source>
</evidence>
<keyword evidence="2 6" id="KW-0032">Aminotransferase</keyword>
<dbReference type="PANTHER" id="PTHR43643:SF3">
    <property type="entry name" value="HISTIDINOL-PHOSPHATE AMINOTRANSFERASE"/>
    <property type="match status" value="1"/>
</dbReference>
<keyword evidence="3 6" id="KW-0808">Transferase</keyword>
<dbReference type="EMBL" id="PDWN01000003">
    <property type="protein sequence ID" value="KAF1696429.1"/>
    <property type="molecule type" value="Genomic_DNA"/>
</dbReference>
<comment type="similarity">
    <text evidence="1">Belongs to the class-II pyridoxal-phosphate-dependent aminotransferase family. Histidinol-phosphate aminotransferase subfamily.</text>
</comment>
<evidence type="ECO:0000256" key="2">
    <source>
        <dbReference type="ARBA" id="ARBA00022576"/>
    </source>
</evidence>
<protein>
    <submittedName>
        <fullName evidence="6">Aminotransferase</fullName>
        <ecNumber evidence="6">2.6.1.9</ecNumber>
    </submittedName>
</protein>
<dbReference type="Pfam" id="PF00155">
    <property type="entry name" value="Aminotran_1_2"/>
    <property type="match status" value="1"/>
</dbReference>
<sequence>MAHPLSRRHFLGLSACSLATAGLAPLIGSGGMARAQLPPSIPGMDDPDAVLLNFNENPHGPFAEAQQAAKDGLAQANRYLFGPQRELVQVFAGQNGLREDQVAGYCGSGVALDSAALAFTSPRSALVIADPTFESLAQMADAHGAKVVRVPLKADGAHDVQAMAAAAKASTAGLIYICNPNNPTGSVTPRADIDWLLAHKPADAVLLVDEAYIHYSDEPDTLDLVRAGADVVVLRTFSKIYGMAGMRLGLAMARPDLLQRLVLFGVNSLPVPSVAAGIASLRNPQHLATRKAENTRLRGETVAWLAARGHGCLPSQANCFMVDVKGDGRAFAAKMAQHKVFIGRSWPSMPQHVRITVGTEAEMARFREVFAQVAAAT</sequence>